<dbReference type="Proteomes" id="UP001344817">
    <property type="component" value="Unassembled WGS sequence"/>
</dbReference>
<comment type="caution">
    <text evidence="1">The sequence shown here is derived from an EMBL/GenBank/DDBJ whole genome shotgun (WGS) entry which is preliminary data.</text>
</comment>
<name>A0ABU7MKZ7_9BACT</name>
<evidence type="ECO:0000313" key="2">
    <source>
        <dbReference type="Proteomes" id="UP001344817"/>
    </source>
</evidence>
<reference evidence="1" key="1">
    <citation type="submission" date="2024-01" db="EMBL/GenBank/DDBJ databases">
        <title>Genome sequence of Mycoplasma ciconiae type strain DSM 25251.</title>
        <authorList>
            <person name="Spergser J."/>
        </authorList>
    </citation>
    <scope>NUCLEOTIDE SEQUENCE [LARGE SCALE GENOMIC DNA]</scope>
    <source>
        <strain evidence="1">DSM 25251</strain>
    </source>
</reference>
<protein>
    <submittedName>
        <fullName evidence="1">Uncharacterized protein</fullName>
    </submittedName>
</protein>
<keyword evidence="2" id="KW-1185">Reference proteome</keyword>
<evidence type="ECO:0000313" key="1">
    <source>
        <dbReference type="EMBL" id="MEE3928209.1"/>
    </source>
</evidence>
<proteinExistence type="predicted"/>
<accession>A0ABU7MKZ7</accession>
<dbReference type="EMBL" id="JAZDWZ010000003">
    <property type="protein sequence ID" value="MEE3928209.1"/>
    <property type="molecule type" value="Genomic_DNA"/>
</dbReference>
<gene>
    <name evidence="1" type="ORF">V2E24_01285</name>
</gene>
<organism evidence="1 2">
    <name type="scientific">Mycoplasmopsis ciconiae</name>
    <dbReference type="NCBI Taxonomy" id="561067"/>
    <lineage>
        <taxon>Bacteria</taxon>
        <taxon>Bacillati</taxon>
        <taxon>Mycoplasmatota</taxon>
        <taxon>Mycoplasmoidales</taxon>
        <taxon>Metamycoplasmataceae</taxon>
        <taxon>Mycoplasmopsis</taxon>
    </lineage>
</organism>
<dbReference type="RefSeq" id="WP_330500622.1">
    <property type="nucleotide sequence ID" value="NZ_JAZDWZ010000003.1"/>
</dbReference>
<sequence>MRKIKNIESNKAIIEILQNINEISQFALDIKLVCQRIKNNSSNIHKIYDANPQQIENIINALQQKSEDIQEFLHSLEIETEDIWTDESLSQIRFLDDF</sequence>